<dbReference type="InterPro" id="IPR029063">
    <property type="entry name" value="SAM-dependent_MTases_sf"/>
</dbReference>
<protein>
    <recommendedName>
        <fullName evidence="1">Methyltransferase FkbM domain-containing protein</fullName>
    </recommendedName>
</protein>
<dbReference type="SUPFAM" id="SSF53335">
    <property type="entry name" value="S-adenosyl-L-methionine-dependent methyltransferases"/>
    <property type="match status" value="1"/>
</dbReference>
<feature type="domain" description="Methyltransferase FkbM" evidence="1">
    <location>
        <begin position="49"/>
        <end position="207"/>
    </location>
</feature>
<dbReference type="PANTHER" id="PTHR34203">
    <property type="entry name" value="METHYLTRANSFERASE, FKBM FAMILY PROTEIN"/>
    <property type="match status" value="1"/>
</dbReference>
<reference evidence="2 3" key="1">
    <citation type="submission" date="2021-01" db="EMBL/GenBank/DDBJ databases">
        <title>Whole genome shotgun sequence of Plantactinospora mayteni NBRC 109088.</title>
        <authorList>
            <person name="Komaki H."/>
            <person name="Tamura T."/>
        </authorList>
    </citation>
    <scope>NUCLEOTIDE SEQUENCE [LARGE SCALE GENOMIC DNA]</scope>
    <source>
        <strain evidence="2 3">NBRC 109088</strain>
    </source>
</reference>
<evidence type="ECO:0000259" key="1">
    <source>
        <dbReference type="Pfam" id="PF05050"/>
    </source>
</evidence>
<accession>A0ABQ4EFQ6</accession>
<gene>
    <name evidence="2" type="ORF">Pma05_00720</name>
</gene>
<dbReference type="NCBIfam" id="TIGR01444">
    <property type="entry name" value="fkbM_fam"/>
    <property type="match status" value="1"/>
</dbReference>
<dbReference type="InterPro" id="IPR052514">
    <property type="entry name" value="SAM-dependent_MTase"/>
</dbReference>
<evidence type="ECO:0000313" key="2">
    <source>
        <dbReference type="EMBL" id="GIG93499.1"/>
    </source>
</evidence>
<dbReference type="PANTHER" id="PTHR34203:SF15">
    <property type="entry name" value="SLL1173 PROTEIN"/>
    <property type="match status" value="1"/>
</dbReference>
<dbReference type="InterPro" id="IPR006342">
    <property type="entry name" value="FkbM_mtfrase"/>
</dbReference>
<comment type="caution">
    <text evidence="2">The sequence shown here is derived from an EMBL/GenBank/DDBJ whole genome shotgun (WGS) entry which is preliminary data.</text>
</comment>
<keyword evidence="3" id="KW-1185">Reference proteome</keyword>
<sequence length="247" mass="28079">MTEMKTAQLKEDLTFLGPSVKEIMWQYNEIFDHGCYDAIQLPEAPFVVDVGANIGLFMLFVKQRRESAEILAFEPMPDPAQALTQNMEEYGWTKIAVHPCALGRADEDDVPFTYYPLLPGNSTRFPEQKALQKKVLYDYEPVDYIDRLHSGYEVRVDVRRLSSFLPDDRVVDLLKVDVEGAELDVLLGIDPAHWPLIAQVVIEVQDLGGRLEDVCDLLICYGLKPTVMRAPLIPTEILTYVVYARRG</sequence>
<organism evidence="2 3">
    <name type="scientific">Plantactinospora mayteni</name>
    <dbReference type="NCBI Taxonomy" id="566021"/>
    <lineage>
        <taxon>Bacteria</taxon>
        <taxon>Bacillati</taxon>
        <taxon>Actinomycetota</taxon>
        <taxon>Actinomycetes</taxon>
        <taxon>Micromonosporales</taxon>
        <taxon>Micromonosporaceae</taxon>
        <taxon>Plantactinospora</taxon>
    </lineage>
</organism>
<evidence type="ECO:0000313" key="3">
    <source>
        <dbReference type="Proteomes" id="UP000621500"/>
    </source>
</evidence>
<dbReference type="Pfam" id="PF05050">
    <property type="entry name" value="Methyltransf_21"/>
    <property type="match status" value="1"/>
</dbReference>
<name>A0ABQ4EFQ6_9ACTN</name>
<proteinExistence type="predicted"/>
<dbReference type="Gene3D" id="3.40.50.150">
    <property type="entry name" value="Vaccinia Virus protein VP39"/>
    <property type="match status" value="1"/>
</dbReference>
<dbReference type="EMBL" id="BONX01000001">
    <property type="protein sequence ID" value="GIG93499.1"/>
    <property type="molecule type" value="Genomic_DNA"/>
</dbReference>
<dbReference type="Proteomes" id="UP000621500">
    <property type="component" value="Unassembled WGS sequence"/>
</dbReference>